<evidence type="ECO:0000256" key="6">
    <source>
        <dbReference type="PROSITE-ProRule" id="PRU00169"/>
    </source>
</evidence>
<dbReference type="Pfam" id="PF00072">
    <property type="entry name" value="Response_reg"/>
    <property type="match status" value="1"/>
</dbReference>
<evidence type="ECO:0000259" key="9">
    <source>
        <dbReference type="PROSITE" id="PS50109"/>
    </source>
</evidence>
<dbReference type="NCBIfam" id="TIGR00229">
    <property type="entry name" value="sensory_box"/>
    <property type="match status" value="1"/>
</dbReference>
<dbReference type="Gene3D" id="3.30.565.10">
    <property type="entry name" value="Histidine kinase-like ATPase, C-terminal domain"/>
    <property type="match status" value="1"/>
</dbReference>
<dbReference type="Gene3D" id="3.40.50.2300">
    <property type="match status" value="1"/>
</dbReference>
<comment type="caution">
    <text evidence="11">The sequence shown here is derived from an EMBL/GenBank/DDBJ whole genome shotgun (WGS) entry which is preliminary data.</text>
</comment>
<dbReference type="EC" id="2.7.13.3" evidence="2"/>
<dbReference type="InterPro" id="IPR003594">
    <property type="entry name" value="HATPase_dom"/>
</dbReference>
<feature type="domain" description="Histidine kinase" evidence="9">
    <location>
        <begin position="423"/>
        <end position="645"/>
    </location>
</feature>
<gene>
    <name evidence="11" type="ORF">AACH06_10480</name>
</gene>
<keyword evidence="8" id="KW-1133">Transmembrane helix</keyword>
<dbReference type="SUPFAM" id="SSF55874">
    <property type="entry name" value="ATPase domain of HSP90 chaperone/DNA topoisomerase II/histidine kinase"/>
    <property type="match status" value="1"/>
</dbReference>
<keyword evidence="5" id="KW-0418">Kinase</keyword>
<keyword evidence="3 6" id="KW-0597">Phosphoprotein</keyword>
<dbReference type="SUPFAM" id="SSF47384">
    <property type="entry name" value="Homodimeric domain of signal transducing histidine kinase"/>
    <property type="match status" value="1"/>
</dbReference>
<sequence>MSPDDPHEPSPSGPLARWMPHSLRGQFSAALGVMGLMVLLGGVTAIYALHHTADAARQVSQERLSLVEAAQELQQHAQQIELLSDRIVTAQALDEARRQYDRILVELDDLDRLTARLAVSDDASVLDLHMASQLFRNSAHIISHLREDSSLGGSPEMRVAALSSYRDEMQGHAQALTQAAREQSRQLTAAYQDAVQQVVETSRVSARWVMGWLVTCLFGTWLIARHLLGRHVLNRLQQVSQALRHAGGPVVSAGPPMAAVRDDDEIGEMARSVEQFLRDRSQLALTRARLEIEQQRLAAIIDNTADCIMVMQSGGIRQLNRAAEQMFGLKQEQARGLRGDELLLGVDWKASTLPGVTLDARALGRDGHTIPVEVSISPVASGGDLLVLVIRDATLRKEAEQHLIAARDAAEAARAAQASFLATMSHELRTPLNAVLGYAQLLELDASLNERQLFAAGTIRRSGEHLLALINDLLDLAKHDAGKLELCLADTALRDTLRLTSDIIRVKAEEAGLQFRTELADDVPTRVQVDDKRLRQVLLNLLSNAVKFTDQGEVLLAVTRLPSAIRQHVTLRFEVRDSGVGMQKEQLDKIFLPFEQAGDVRRRAVGTGLGLAISRQLVRMMGGDIQVHSQPGEGTVFWFELTVRELGGASLAPGAGRIAGYAGEPRRILIVDDLPANRLVLREWLAPLGFDLDEAGDGHEAVERAVAHTPDLVIMDLSMPGQGGEAAMAQIHQIEPLRSVPIIAVSAALDEAFAPVGEGQDASVFLPKPVDRDRLLLELGRLLGLSWEREAAAVVESAG</sequence>
<feature type="modified residue" description="4-aspartylphosphate" evidence="6">
    <location>
        <position position="716"/>
    </location>
</feature>
<dbReference type="Pfam" id="PF00512">
    <property type="entry name" value="HisKA"/>
    <property type="match status" value="1"/>
</dbReference>
<dbReference type="SUPFAM" id="SSF55785">
    <property type="entry name" value="PYP-like sensor domain (PAS domain)"/>
    <property type="match status" value="1"/>
</dbReference>
<dbReference type="RefSeq" id="WP_341425619.1">
    <property type="nucleotide sequence ID" value="NZ_JBBUTG010000005.1"/>
</dbReference>
<dbReference type="Pfam" id="PF13188">
    <property type="entry name" value="PAS_8"/>
    <property type="match status" value="1"/>
</dbReference>
<dbReference type="InterPro" id="IPR036097">
    <property type="entry name" value="HisK_dim/P_sf"/>
</dbReference>
<feature type="coiled-coil region" evidence="7">
    <location>
        <begin position="66"/>
        <end position="113"/>
    </location>
</feature>
<evidence type="ECO:0000256" key="2">
    <source>
        <dbReference type="ARBA" id="ARBA00012438"/>
    </source>
</evidence>
<name>A0ABU9BMR8_9BURK</name>
<dbReference type="PANTHER" id="PTHR43047">
    <property type="entry name" value="TWO-COMPONENT HISTIDINE PROTEIN KINASE"/>
    <property type="match status" value="1"/>
</dbReference>
<evidence type="ECO:0000256" key="7">
    <source>
        <dbReference type="SAM" id="Coils"/>
    </source>
</evidence>
<dbReference type="SMART" id="SM00387">
    <property type="entry name" value="HATPase_c"/>
    <property type="match status" value="1"/>
</dbReference>
<comment type="catalytic activity">
    <reaction evidence="1">
        <text>ATP + protein L-histidine = ADP + protein N-phospho-L-histidine.</text>
        <dbReference type="EC" id="2.7.13.3"/>
    </reaction>
</comment>
<dbReference type="PANTHER" id="PTHR43047:SF78">
    <property type="entry name" value="SENSORY_REGULATORY PROTEIN RPFC"/>
    <property type="match status" value="1"/>
</dbReference>
<feature type="transmembrane region" description="Helical" evidence="8">
    <location>
        <begin position="209"/>
        <end position="228"/>
    </location>
</feature>
<dbReference type="SUPFAM" id="SSF52172">
    <property type="entry name" value="CheY-like"/>
    <property type="match status" value="1"/>
</dbReference>
<accession>A0ABU9BMR8</accession>
<dbReference type="Proteomes" id="UP001371218">
    <property type="component" value="Unassembled WGS sequence"/>
</dbReference>
<evidence type="ECO:0000256" key="4">
    <source>
        <dbReference type="ARBA" id="ARBA00022679"/>
    </source>
</evidence>
<evidence type="ECO:0000259" key="10">
    <source>
        <dbReference type="PROSITE" id="PS50110"/>
    </source>
</evidence>
<dbReference type="PROSITE" id="PS50110">
    <property type="entry name" value="RESPONSE_REGULATORY"/>
    <property type="match status" value="1"/>
</dbReference>
<keyword evidence="4" id="KW-0808">Transferase</keyword>
<dbReference type="InterPro" id="IPR035965">
    <property type="entry name" value="PAS-like_dom_sf"/>
</dbReference>
<dbReference type="PRINTS" id="PR00344">
    <property type="entry name" value="BCTRLSENSOR"/>
</dbReference>
<dbReference type="InterPro" id="IPR036890">
    <property type="entry name" value="HATPase_C_sf"/>
</dbReference>
<proteinExistence type="predicted"/>
<dbReference type="InterPro" id="IPR000014">
    <property type="entry name" value="PAS"/>
</dbReference>
<organism evidence="11 12">
    <name type="scientific">Ideonella lacteola</name>
    <dbReference type="NCBI Taxonomy" id="2984193"/>
    <lineage>
        <taxon>Bacteria</taxon>
        <taxon>Pseudomonadati</taxon>
        <taxon>Pseudomonadota</taxon>
        <taxon>Betaproteobacteria</taxon>
        <taxon>Burkholderiales</taxon>
        <taxon>Sphaerotilaceae</taxon>
        <taxon>Ideonella</taxon>
    </lineage>
</organism>
<dbReference type="GO" id="GO:0005524">
    <property type="term" value="F:ATP binding"/>
    <property type="evidence" value="ECO:0007669"/>
    <property type="project" value="UniProtKB-KW"/>
</dbReference>
<evidence type="ECO:0000313" key="12">
    <source>
        <dbReference type="Proteomes" id="UP001371218"/>
    </source>
</evidence>
<dbReference type="InterPro" id="IPR001789">
    <property type="entry name" value="Sig_transdc_resp-reg_receiver"/>
</dbReference>
<evidence type="ECO:0000256" key="5">
    <source>
        <dbReference type="ARBA" id="ARBA00022777"/>
    </source>
</evidence>
<dbReference type="CDD" id="cd17546">
    <property type="entry name" value="REC_hyHK_CKI1_RcsC-like"/>
    <property type="match status" value="1"/>
</dbReference>
<dbReference type="PROSITE" id="PS50109">
    <property type="entry name" value="HIS_KIN"/>
    <property type="match status" value="1"/>
</dbReference>
<evidence type="ECO:0000256" key="3">
    <source>
        <dbReference type="ARBA" id="ARBA00022553"/>
    </source>
</evidence>
<dbReference type="Gene3D" id="3.30.450.20">
    <property type="entry name" value="PAS domain"/>
    <property type="match status" value="1"/>
</dbReference>
<dbReference type="InterPro" id="IPR003661">
    <property type="entry name" value="HisK_dim/P_dom"/>
</dbReference>
<dbReference type="CDD" id="cd00082">
    <property type="entry name" value="HisKA"/>
    <property type="match status" value="1"/>
</dbReference>
<dbReference type="InterPro" id="IPR004358">
    <property type="entry name" value="Sig_transdc_His_kin-like_C"/>
</dbReference>
<dbReference type="InterPro" id="IPR011006">
    <property type="entry name" value="CheY-like_superfamily"/>
</dbReference>
<protein>
    <recommendedName>
        <fullName evidence="2">histidine kinase</fullName>
        <ecNumber evidence="2">2.7.13.3</ecNumber>
    </recommendedName>
</protein>
<dbReference type="CDD" id="cd16922">
    <property type="entry name" value="HATPase_EvgS-ArcB-TorS-like"/>
    <property type="match status" value="1"/>
</dbReference>
<dbReference type="SMART" id="SM00448">
    <property type="entry name" value="REC"/>
    <property type="match status" value="1"/>
</dbReference>
<dbReference type="CDD" id="cd00130">
    <property type="entry name" value="PAS"/>
    <property type="match status" value="1"/>
</dbReference>
<feature type="domain" description="Response regulatory" evidence="10">
    <location>
        <begin position="667"/>
        <end position="783"/>
    </location>
</feature>
<keyword evidence="8" id="KW-0812">Transmembrane</keyword>
<keyword evidence="11" id="KW-0067">ATP-binding</keyword>
<evidence type="ECO:0000256" key="8">
    <source>
        <dbReference type="SAM" id="Phobius"/>
    </source>
</evidence>
<dbReference type="EMBL" id="JBBUTG010000005">
    <property type="protein sequence ID" value="MEK8031242.1"/>
    <property type="molecule type" value="Genomic_DNA"/>
</dbReference>
<keyword evidence="7" id="KW-0175">Coiled coil</keyword>
<keyword evidence="8" id="KW-0472">Membrane</keyword>
<dbReference type="Gene3D" id="1.10.287.130">
    <property type="match status" value="1"/>
</dbReference>
<dbReference type="InterPro" id="IPR005467">
    <property type="entry name" value="His_kinase_dom"/>
</dbReference>
<dbReference type="Pfam" id="PF02518">
    <property type="entry name" value="HATPase_c"/>
    <property type="match status" value="1"/>
</dbReference>
<dbReference type="SMART" id="SM00388">
    <property type="entry name" value="HisKA"/>
    <property type="match status" value="1"/>
</dbReference>
<feature type="transmembrane region" description="Helical" evidence="8">
    <location>
        <begin position="27"/>
        <end position="49"/>
    </location>
</feature>
<keyword evidence="11" id="KW-0547">Nucleotide-binding</keyword>
<reference evidence="11 12" key="1">
    <citation type="submission" date="2024-04" db="EMBL/GenBank/DDBJ databases">
        <title>Novel species of the genus Ideonella isolated from streams.</title>
        <authorList>
            <person name="Lu H."/>
        </authorList>
    </citation>
    <scope>NUCLEOTIDE SEQUENCE [LARGE SCALE GENOMIC DNA]</scope>
    <source>
        <strain evidence="11 12">DXS29W</strain>
    </source>
</reference>
<keyword evidence="12" id="KW-1185">Reference proteome</keyword>
<evidence type="ECO:0000256" key="1">
    <source>
        <dbReference type="ARBA" id="ARBA00000085"/>
    </source>
</evidence>
<evidence type="ECO:0000313" key="11">
    <source>
        <dbReference type="EMBL" id="MEK8031242.1"/>
    </source>
</evidence>